<feature type="region of interest" description="Disordered" evidence="1">
    <location>
        <begin position="120"/>
        <end position="140"/>
    </location>
</feature>
<comment type="caution">
    <text evidence="2">The sequence shown here is derived from an EMBL/GenBank/DDBJ whole genome shotgun (WGS) entry which is preliminary data.</text>
</comment>
<evidence type="ECO:0000313" key="3">
    <source>
        <dbReference type="Proteomes" id="UP000034627"/>
    </source>
</evidence>
<proteinExistence type="predicted"/>
<sequence>MRYTESFLEEPGKTKLVGLLNLGEPENFVNLDPGEDVKLAAYSHRVSVTTNDGKYIGRLPDDISAKLKYLIKGGNKYQALIKSVSPKEITVFVRELEKGPGMEGSPSFAPEKIDYVSFTPPELVHSDTPSVETTEEIPEE</sequence>
<dbReference type="EMBL" id="LBYR01000027">
    <property type="protein sequence ID" value="KKR55089.1"/>
    <property type="molecule type" value="Genomic_DNA"/>
</dbReference>
<evidence type="ECO:0000256" key="1">
    <source>
        <dbReference type="SAM" id="MobiDB-lite"/>
    </source>
</evidence>
<organism evidence="2 3">
    <name type="scientific">Candidatus Woesebacteria bacterium GW2011_GWF1_40_24</name>
    <dbReference type="NCBI Taxonomy" id="1618601"/>
    <lineage>
        <taxon>Bacteria</taxon>
        <taxon>Candidatus Woeseibacteriota</taxon>
    </lineage>
</organism>
<evidence type="ECO:0000313" key="2">
    <source>
        <dbReference type="EMBL" id="KKR55089.1"/>
    </source>
</evidence>
<accession>A0A0G0RR17</accession>
<dbReference type="Proteomes" id="UP000034627">
    <property type="component" value="Unassembled WGS sequence"/>
</dbReference>
<reference evidence="2 3" key="1">
    <citation type="journal article" date="2015" name="Nature">
        <title>rRNA introns, odd ribosomes, and small enigmatic genomes across a large radiation of phyla.</title>
        <authorList>
            <person name="Brown C.T."/>
            <person name="Hug L.A."/>
            <person name="Thomas B.C."/>
            <person name="Sharon I."/>
            <person name="Castelle C.J."/>
            <person name="Singh A."/>
            <person name="Wilkins M.J."/>
            <person name="Williams K.H."/>
            <person name="Banfield J.F."/>
        </authorList>
    </citation>
    <scope>NUCLEOTIDE SEQUENCE [LARGE SCALE GENOMIC DNA]</scope>
</reference>
<evidence type="ECO:0008006" key="4">
    <source>
        <dbReference type="Google" id="ProtNLM"/>
    </source>
</evidence>
<name>A0A0G0RR17_9BACT</name>
<dbReference type="AlphaFoldDB" id="A0A0G0RR17"/>
<protein>
    <recommendedName>
        <fullName evidence="4">HIRAN domain-containing protein</fullName>
    </recommendedName>
</protein>
<gene>
    <name evidence="2" type="ORF">UT93_C0027G0006</name>
</gene>